<keyword evidence="2" id="KW-0346">Stress response</keyword>
<evidence type="ECO:0000313" key="2">
    <source>
        <dbReference type="EMBL" id="MDP9831061.1"/>
    </source>
</evidence>
<dbReference type="RefSeq" id="WP_307250466.1">
    <property type="nucleotide sequence ID" value="NZ_JAUSQZ010000001.1"/>
</dbReference>
<evidence type="ECO:0000259" key="1">
    <source>
        <dbReference type="Pfam" id="PF03724"/>
    </source>
</evidence>
<gene>
    <name evidence="2" type="ORF">J2S57_006810</name>
</gene>
<name>A0ABT9PEZ1_9ACTN</name>
<comment type="caution">
    <text evidence="2">The sequence shown here is derived from an EMBL/GenBank/DDBJ whole genome shotgun (WGS) entry which is preliminary data.</text>
</comment>
<reference evidence="2 3" key="1">
    <citation type="submission" date="2023-07" db="EMBL/GenBank/DDBJ databases">
        <title>Sequencing the genomes of 1000 actinobacteria strains.</title>
        <authorList>
            <person name="Klenk H.-P."/>
        </authorList>
    </citation>
    <scope>NUCLEOTIDE SEQUENCE [LARGE SCALE GENOMIC DNA]</scope>
    <source>
        <strain evidence="2 3">DSM 44388</strain>
    </source>
</reference>
<protein>
    <submittedName>
        <fullName evidence="2">Heat shock protein HslJ</fullName>
    </submittedName>
</protein>
<accession>A0ABT9PEZ1</accession>
<dbReference type="Proteomes" id="UP001235712">
    <property type="component" value="Unassembled WGS sequence"/>
</dbReference>
<dbReference type="InterPro" id="IPR005184">
    <property type="entry name" value="DUF306_Meta_HslJ"/>
</dbReference>
<evidence type="ECO:0000313" key="3">
    <source>
        <dbReference type="Proteomes" id="UP001235712"/>
    </source>
</evidence>
<proteinExistence type="predicted"/>
<dbReference type="Gene3D" id="2.40.128.270">
    <property type="match status" value="1"/>
</dbReference>
<feature type="domain" description="DUF306" evidence="1">
    <location>
        <begin position="63"/>
        <end position="160"/>
    </location>
</feature>
<keyword evidence="3" id="KW-1185">Reference proteome</keyword>
<dbReference type="Pfam" id="PF03724">
    <property type="entry name" value="META"/>
    <property type="match status" value="1"/>
</dbReference>
<dbReference type="InterPro" id="IPR038670">
    <property type="entry name" value="HslJ-like_sf"/>
</dbReference>
<dbReference type="EMBL" id="JAUSQZ010000001">
    <property type="protein sequence ID" value="MDP9831061.1"/>
    <property type="molecule type" value="Genomic_DNA"/>
</dbReference>
<organism evidence="2 3">
    <name type="scientific">Kineosporia succinea</name>
    <dbReference type="NCBI Taxonomy" id="84632"/>
    <lineage>
        <taxon>Bacteria</taxon>
        <taxon>Bacillati</taxon>
        <taxon>Actinomycetota</taxon>
        <taxon>Actinomycetes</taxon>
        <taxon>Kineosporiales</taxon>
        <taxon>Kineosporiaceae</taxon>
        <taxon>Kineosporia</taxon>
    </lineage>
</organism>
<sequence length="175" mass="18164">MRETWTSTEVRAGRQTLAWRRAVTRTWPAAGLLLVLAACGAEDSGGTVTPRDAEPALQQEILGTWYPQKITGYEVPKGPLGESYGNAVVTFKDDGTWVGSDGCNGLGGHYQVGEAGTFHAPAEGGTTRIGCANVPNGEVLGTATTASVKDGVLTLSTEGKATGRYVRTPPAPSAS</sequence>